<feature type="region of interest" description="Disordered" evidence="1">
    <location>
        <begin position="48"/>
        <end position="72"/>
    </location>
</feature>
<feature type="non-terminal residue" evidence="3">
    <location>
        <position position="1"/>
    </location>
</feature>
<evidence type="ECO:0000313" key="4">
    <source>
        <dbReference type="Proteomes" id="UP000284706"/>
    </source>
</evidence>
<evidence type="ECO:0000313" key="3">
    <source>
        <dbReference type="EMBL" id="PPR04356.1"/>
    </source>
</evidence>
<gene>
    <name evidence="3" type="ORF">CVT26_004224</name>
</gene>
<dbReference type="STRING" id="231916.A0A409YMX0"/>
<comment type="caution">
    <text evidence="3">The sequence shown here is derived from an EMBL/GenBank/DDBJ whole genome shotgun (WGS) entry which is preliminary data.</text>
</comment>
<organism evidence="3 4">
    <name type="scientific">Gymnopilus dilepis</name>
    <dbReference type="NCBI Taxonomy" id="231916"/>
    <lineage>
        <taxon>Eukaryota</taxon>
        <taxon>Fungi</taxon>
        <taxon>Dikarya</taxon>
        <taxon>Basidiomycota</taxon>
        <taxon>Agaricomycotina</taxon>
        <taxon>Agaricomycetes</taxon>
        <taxon>Agaricomycetidae</taxon>
        <taxon>Agaricales</taxon>
        <taxon>Agaricineae</taxon>
        <taxon>Hymenogastraceae</taxon>
        <taxon>Gymnopilus</taxon>
    </lineage>
</organism>
<evidence type="ECO:0000256" key="1">
    <source>
        <dbReference type="SAM" id="MobiDB-lite"/>
    </source>
</evidence>
<name>A0A409YMX0_9AGAR</name>
<dbReference type="InterPro" id="IPR024983">
    <property type="entry name" value="CHAT_dom"/>
</dbReference>
<dbReference type="InParanoid" id="A0A409YMX0"/>
<feature type="compositionally biased region" description="Basic and acidic residues" evidence="1">
    <location>
        <begin position="48"/>
        <end position="57"/>
    </location>
</feature>
<feature type="domain" description="CHAT" evidence="2">
    <location>
        <begin position="403"/>
        <end position="678"/>
    </location>
</feature>
<protein>
    <recommendedName>
        <fullName evidence="2">CHAT domain-containing protein</fullName>
    </recommendedName>
</protein>
<proteinExistence type="predicted"/>
<evidence type="ECO:0000259" key="2">
    <source>
        <dbReference type="Pfam" id="PF12770"/>
    </source>
</evidence>
<reference evidence="3 4" key="1">
    <citation type="journal article" date="2018" name="Evol. Lett.">
        <title>Horizontal gene cluster transfer increased hallucinogenic mushroom diversity.</title>
        <authorList>
            <person name="Reynolds H.T."/>
            <person name="Vijayakumar V."/>
            <person name="Gluck-Thaler E."/>
            <person name="Korotkin H.B."/>
            <person name="Matheny P.B."/>
            <person name="Slot J.C."/>
        </authorList>
    </citation>
    <scope>NUCLEOTIDE SEQUENCE [LARGE SCALE GENOMIC DNA]</scope>
    <source>
        <strain evidence="3 4">SRW20</strain>
    </source>
</reference>
<dbReference type="EMBL" id="NHYE01000634">
    <property type="protein sequence ID" value="PPR04356.1"/>
    <property type="molecule type" value="Genomic_DNA"/>
</dbReference>
<dbReference type="Proteomes" id="UP000284706">
    <property type="component" value="Unassembled WGS sequence"/>
</dbReference>
<dbReference type="Pfam" id="PF12770">
    <property type="entry name" value="CHAT"/>
    <property type="match status" value="1"/>
</dbReference>
<dbReference type="AlphaFoldDB" id="A0A409YMX0"/>
<dbReference type="OrthoDB" id="9991317at2759"/>
<sequence length="679" mass="75399">ALEFFPSPHPLRSGPLNNLATGVSTRFKQRGDPHDLDESITLDRQALDLRPSPHPDRSMQALDLRPSPHPDRSMSLNNLADGLLTRFEQQDNPHDLHCALRHISEAANSTSVSPSNRYKYARRWALRANQYHHSSTLQAFDLALSLIPQLVALGLDIWARQDTLSRHADRLVGQAAQCAINLGDFPMAVEFLETGRSVFWSQFLTLRSPLDRLKEISSVLAEDLHSISQQLERGSHQDRNSRTLSNREKFTLEAEANKYMKLAQDWDSKITEIRRLDGFQDFLRPKQFSALQAAAEDGAVIYLVDSEPASHCLVITASDVHHISLPDLPSHRLAELVHLVKVASSDRYVSRLVVDNVIGNLANDSPLEAALRKLTEEEDRGMRPETGLSKHISSDDIFRLVLGTLWDEAVKAVTETLGLTKSNDPSKVTWCATGLFNFLPIHAAGHYIEGKFDCASECFISSYTPTIEALLTPEPSSSKSFQMMAVIQSENLRSTHEELKRIEGHVPDSALKKFGIPGNPATMELIASELSSASLVHFACHGKQDPVNPLQSGLQIGGERLTIARIMRESVPNGSLAFLSACETVTGDAKIPDEAMNVASSLLFTGFRKVVATMWRMWDVDGPVIADAFYKELFTGPDGSRLEVPDTSKSAKALWVAVNELRAKGVEFRRWVPFIHMGK</sequence>
<accession>A0A409YMX0</accession>
<keyword evidence="4" id="KW-1185">Reference proteome</keyword>